<dbReference type="RefSeq" id="WP_350241790.1">
    <property type="nucleotide sequence ID" value="NZ_CP158298.1"/>
</dbReference>
<dbReference type="Gene3D" id="3.30.70.100">
    <property type="match status" value="1"/>
</dbReference>
<proteinExistence type="predicted"/>
<evidence type="ECO:0000313" key="2">
    <source>
        <dbReference type="EMBL" id="XBV83923.1"/>
    </source>
</evidence>
<dbReference type="InterPro" id="IPR007138">
    <property type="entry name" value="ABM_dom"/>
</dbReference>
<accession>A0AAU7U6G9</accession>
<name>A0AAU7U6G9_9DEIO</name>
<dbReference type="Pfam" id="PF03992">
    <property type="entry name" value="ABM"/>
    <property type="match status" value="1"/>
</dbReference>
<gene>
    <name evidence="2" type="ORF">ABOD76_04335</name>
</gene>
<dbReference type="GO" id="GO:0004497">
    <property type="term" value="F:monooxygenase activity"/>
    <property type="evidence" value="ECO:0007669"/>
    <property type="project" value="UniProtKB-KW"/>
</dbReference>
<dbReference type="EMBL" id="CP158298">
    <property type="protein sequence ID" value="XBV83923.1"/>
    <property type="molecule type" value="Genomic_DNA"/>
</dbReference>
<protein>
    <submittedName>
        <fullName evidence="2">Antibiotic biosynthesis monooxygenase</fullName>
    </submittedName>
</protein>
<evidence type="ECO:0000259" key="1">
    <source>
        <dbReference type="Pfam" id="PF03992"/>
    </source>
</evidence>
<dbReference type="SUPFAM" id="SSF54909">
    <property type="entry name" value="Dimeric alpha+beta barrel"/>
    <property type="match status" value="1"/>
</dbReference>
<keyword evidence="2" id="KW-0503">Monooxygenase</keyword>
<sequence length="95" mass="10568">MTYIWATVHIEDLQKFIAVFSTAGAAARRKHGSRSCQLFTLPEADGQVRVLFSWESRAAFERFLNDTSTRATMQSSGTLGRPEFLFLDALAVLPG</sequence>
<dbReference type="InterPro" id="IPR011008">
    <property type="entry name" value="Dimeric_a/b-barrel"/>
</dbReference>
<keyword evidence="2" id="KW-0560">Oxidoreductase</keyword>
<dbReference type="AlphaFoldDB" id="A0AAU7U6G9"/>
<reference evidence="2" key="1">
    <citation type="submission" date="2024-06" db="EMBL/GenBank/DDBJ databases">
        <title>Draft Genome Sequence of Deinococcus sonorensis Type Strain KR-87, a Biofilm Producing Representative of the Genus Deinococcus.</title>
        <authorList>
            <person name="Boren L.S."/>
            <person name="Grosso R.A."/>
            <person name="Hugenberg-Cox A.N."/>
            <person name="Hill J.T.E."/>
            <person name="Albert C.M."/>
            <person name="Tuohy J.M."/>
        </authorList>
    </citation>
    <scope>NUCLEOTIDE SEQUENCE</scope>
    <source>
        <strain evidence="2">KR-87</strain>
        <plasmid evidence="2">pDson03</plasmid>
    </source>
</reference>
<feature type="domain" description="ABM" evidence="1">
    <location>
        <begin position="7"/>
        <end position="73"/>
    </location>
</feature>
<geneLocation type="plasmid" evidence="2">
    <name>pDson03</name>
</geneLocation>
<organism evidence="2">
    <name type="scientific">Deinococcus sonorensis KR-87</name>
    <dbReference type="NCBI Taxonomy" id="694439"/>
    <lineage>
        <taxon>Bacteria</taxon>
        <taxon>Thermotogati</taxon>
        <taxon>Deinococcota</taxon>
        <taxon>Deinococci</taxon>
        <taxon>Deinococcales</taxon>
        <taxon>Deinococcaceae</taxon>
        <taxon>Deinococcus</taxon>
    </lineage>
</organism>
<keyword evidence="2" id="KW-0614">Plasmid</keyword>
<dbReference type="KEGG" id="dsc:ABOD76_04335"/>